<gene>
    <name evidence="2" type="ORF">CAMP_LOCUS4854</name>
</gene>
<sequence>MNILEEEDENELSPLELKCRKLLGLSFRIFLAVFTVVHLFDFLFSSVWMHGYIWSLNLPIDLDMNDKAAGAIVRHQLDEMGNNERIIQSILVVFGVLMALLANGFSSNKSTWHLFRLSSIIGVVCALVRPVQMKQRFFSSLHEGFYCYFMFFIVSFILTFRFGEKLKA</sequence>
<feature type="transmembrane region" description="Helical" evidence="1">
    <location>
        <begin position="86"/>
        <end position="102"/>
    </location>
</feature>
<name>A0A9P1IA89_9PELO</name>
<evidence type="ECO:0000313" key="2">
    <source>
        <dbReference type="EMBL" id="CAI5442217.1"/>
    </source>
</evidence>
<accession>A0A9P1IA89</accession>
<keyword evidence="1" id="KW-1133">Transmembrane helix</keyword>
<feature type="transmembrane region" description="Helical" evidence="1">
    <location>
        <begin position="114"/>
        <end position="131"/>
    </location>
</feature>
<feature type="transmembrane region" description="Helical" evidence="1">
    <location>
        <begin position="27"/>
        <end position="49"/>
    </location>
</feature>
<dbReference type="AlphaFoldDB" id="A0A9P1IA89"/>
<evidence type="ECO:0000313" key="3">
    <source>
        <dbReference type="Proteomes" id="UP001152747"/>
    </source>
</evidence>
<protein>
    <submittedName>
        <fullName evidence="2">Uncharacterized protein</fullName>
    </submittedName>
</protein>
<evidence type="ECO:0000256" key="1">
    <source>
        <dbReference type="SAM" id="Phobius"/>
    </source>
</evidence>
<keyword evidence="1" id="KW-0472">Membrane</keyword>
<comment type="caution">
    <text evidence="2">The sequence shown here is derived from an EMBL/GenBank/DDBJ whole genome shotgun (WGS) entry which is preliminary data.</text>
</comment>
<proteinExistence type="predicted"/>
<feature type="transmembrane region" description="Helical" evidence="1">
    <location>
        <begin position="143"/>
        <end position="163"/>
    </location>
</feature>
<keyword evidence="3" id="KW-1185">Reference proteome</keyword>
<dbReference type="Proteomes" id="UP001152747">
    <property type="component" value="Unassembled WGS sequence"/>
</dbReference>
<reference evidence="2" key="1">
    <citation type="submission" date="2022-11" db="EMBL/GenBank/DDBJ databases">
        <authorList>
            <person name="Kikuchi T."/>
        </authorList>
    </citation>
    <scope>NUCLEOTIDE SEQUENCE</scope>
    <source>
        <strain evidence="2">PS1010</strain>
    </source>
</reference>
<dbReference type="OrthoDB" id="5839207at2759"/>
<organism evidence="2 3">
    <name type="scientific">Caenorhabditis angaria</name>
    <dbReference type="NCBI Taxonomy" id="860376"/>
    <lineage>
        <taxon>Eukaryota</taxon>
        <taxon>Metazoa</taxon>
        <taxon>Ecdysozoa</taxon>
        <taxon>Nematoda</taxon>
        <taxon>Chromadorea</taxon>
        <taxon>Rhabditida</taxon>
        <taxon>Rhabditina</taxon>
        <taxon>Rhabditomorpha</taxon>
        <taxon>Rhabditoidea</taxon>
        <taxon>Rhabditidae</taxon>
        <taxon>Peloderinae</taxon>
        <taxon>Caenorhabditis</taxon>
    </lineage>
</organism>
<keyword evidence="1" id="KW-0812">Transmembrane</keyword>
<dbReference type="EMBL" id="CANHGI010000002">
    <property type="protein sequence ID" value="CAI5442217.1"/>
    <property type="molecule type" value="Genomic_DNA"/>
</dbReference>